<dbReference type="Gene3D" id="3.40.630.30">
    <property type="match status" value="1"/>
</dbReference>
<reference evidence="2 3" key="1">
    <citation type="journal article" date="2016" name="Genome Biol. Evol.">
        <title>Divergent and convergent evolution of fungal pathogenicity.</title>
        <authorList>
            <person name="Shang Y."/>
            <person name="Xiao G."/>
            <person name="Zheng P."/>
            <person name="Cen K."/>
            <person name="Zhan S."/>
            <person name="Wang C."/>
        </authorList>
    </citation>
    <scope>NUCLEOTIDE SEQUENCE [LARGE SCALE GENOMIC DNA]</scope>
    <source>
        <strain evidence="2 3">RCEF 1005</strain>
    </source>
</reference>
<organism evidence="2 3">
    <name type="scientific">Akanthomyces lecanii RCEF 1005</name>
    <dbReference type="NCBI Taxonomy" id="1081108"/>
    <lineage>
        <taxon>Eukaryota</taxon>
        <taxon>Fungi</taxon>
        <taxon>Dikarya</taxon>
        <taxon>Ascomycota</taxon>
        <taxon>Pezizomycotina</taxon>
        <taxon>Sordariomycetes</taxon>
        <taxon>Hypocreomycetidae</taxon>
        <taxon>Hypocreales</taxon>
        <taxon>Cordycipitaceae</taxon>
        <taxon>Akanthomyces</taxon>
        <taxon>Cordyceps confragosa</taxon>
    </lineage>
</organism>
<dbReference type="PROSITE" id="PS51186">
    <property type="entry name" value="GNAT"/>
    <property type="match status" value="1"/>
</dbReference>
<dbReference type="OrthoDB" id="3429175at2759"/>
<dbReference type="InterPro" id="IPR000182">
    <property type="entry name" value="GNAT_dom"/>
</dbReference>
<keyword evidence="3" id="KW-1185">Reference proteome</keyword>
<dbReference type="AlphaFoldDB" id="A0A168DQ90"/>
<proteinExistence type="predicted"/>
<name>A0A168DQ90_CORDF</name>
<dbReference type="EMBL" id="AZHF01000007">
    <property type="protein sequence ID" value="OAA72880.1"/>
    <property type="molecule type" value="Genomic_DNA"/>
</dbReference>
<gene>
    <name evidence="2" type="ORF">LEL_08664</name>
</gene>
<dbReference type="Pfam" id="PF13302">
    <property type="entry name" value="Acetyltransf_3"/>
    <property type="match status" value="1"/>
</dbReference>
<keyword evidence="2" id="KW-0808">Transferase</keyword>
<evidence type="ECO:0000313" key="3">
    <source>
        <dbReference type="Proteomes" id="UP000076881"/>
    </source>
</evidence>
<dbReference type="GO" id="GO:0016747">
    <property type="term" value="F:acyltransferase activity, transferring groups other than amino-acyl groups"/>
    <property type="evidence" value="ECO:0007669"/>
    <property type="project" value="InterPro"/>
</dbReference>
<evidence type="ECO:0000313" key="2">
    <source>
        <dbReference type="EMBL" id="OAA72880.1"/>
    </source>
</evidence>
<feature type="domain" description="N-acetyltransferase" evidence="1">
    <location>
        <begin position="26"/>
        <end position="183"/>
    </location>
</feature>
<dbReference type="InterPro" id="IPR016181">
    <property type="entry name" value="Acyl_CoA_acyltransferase"/>
</dbReference>
<accession>A0A168DQ90</accession>
<dbReference type="PANTHER" id="PTHR43792:SF13">
    <property type="entry name" value="ACETYLTRANSFERASE"/>
    <property type="match status" value="1"/>
</dbReference>
<protein>
    <submittedName>
        <fullName evidence="2">Acetyltransferase gnat family protein</fullName>
    </submittedName>
</protein>
<sequence>MTVTEAPWTSAAVEAANRQLIQLPLPVMDALAKNDLDSARALSNNPNMPSYIATDECSVVWKRRAAQIRASADDATWVTRIVVDAQTGAIVGRAGFHGPPDNNGMVEVGYSIDPLCRRRGHAQAAFRIMLDVAAADPRVKVVRASVSPRNIASMGVVAKYGFKEVGEQWDDEDGLEKIWEVAV</sequence>
<dbReference type="SUPFAM" id="SSF55729">
    <property type="entry name" value="Acyl-CoA N-acyltransferases (Nat)"/>
    <property type="match status" value="1"/>
</dbReference>
<dbReference type="Proteomes" id="UP000076881">
    <property type="component" value="Unassembled WGS sequence"/>
</dbReference>
<dbReference type="PANTHER" id="PTHR43792">
    <property type="entry name" value="GNAT FAMILY, PUTATIVE (AFU_ORTHOLOGUE AFUA_3G00765)-RELATED-RELATED"/>
    <property type="match status" value="1"/>
</dbReference>
<evidence type="ECO:0000259" key="1">
    <source>
        <dbReference type="PROSITE" id="PS51186"/>
    </source>
</evidence>
<comment type="caution">
    <text evidence="2">The sequence shown here is derived from an EMBL/GenBank/DDBJ whole genome shotgun (WGS) entry which is preliminary data.</text>
</comment>
<dbReference type="InterPro" id="IPR051531">
    <property type="entry name" value="N-acetyltransferase"/>
</dbReference>